<sequence length="134" mass="15413">MTGGIITQMGSQIGEKKENSNDMNIKGYGHEFLYESFIYHLVRRDHRHNFSLFFYIMYLSIEQNSKIIPLITFLPQIILVCLFGFKYAKSNLELSMFLQTVSFIALNKVCTSQVSRAKVQHVAKIEVLAAFVLP</sequence>
<keyword evidence="10" id="KW-0472">Membrane</keyword>
<evidence type="ECO:0000256" key="5">
    <source>
        <dbReference type="ARBA" id="ARBA00022676"/>
    </source>
</evidence>
<evidence type="ECO:0000256" key="3">
    <source>
        <dbReference type="ARBA" id="ARBA00011071"/>
    </source>
</evidence>
<dbReference type="GO" id="GO:0004376">
    <property type="term" value="F:GPI mannosyltransferase activity"/>
    <property type="evidence" value="ECO:0007669"/>
    <property type="project" value="InterPro"/>
</dbReference>
<dbReference type="AlphaFoldDB" id="A0A1A8ZLS5"/>
<evidence type="ECO:0000256" key="2">
    <source>
        <dbReference type="ARBA" id="ARBA00004687"/>
    </source>
</evidence>
<evidence type="ECO:0000313" key="14">
    <source>
        <dbReference type="Proteomes" id="UP000078550"/>
    </source>
</evidence>
<evidence type="ECO:0000256" key="1">
    <source>
        <dbReference type="ARBA" id="ARBA00004477"/>
    </source>
</evidence>
<dbReference type="UniPathway" id="UPA00196"/>
<evidence type="ECO:0000256" key="4">
    <source>
        <dbReference type="ARBA" id="ARBA00022502"/>
    </source>
</evidence>
<evidence type="ECO:0000256" key="11">
    <source>
        <dbReference type="RuleBase" id="RU365064"/>
    </source>
</evidence>
<protein>
    <recommendedName>
        <fullName evidence="11">GPI mannosyltransferase 1</fullName>
        <ecNumber evidence="11">2.4.1.-</ecNumber>
    </recommendedName>
    <alternativeName>
        <fullName evidence="11">GPI mannosyltransferase I</fullName>
    </alternativeName>
</protein>
<dbReference type="GO" id="GO:0005789">
    <property type="term" value="C:endoplasmic reticulum membrane"/>
    <property type="evidence" value="ECO:0007669"/>
    <property type="project" value="UniProtKB-SubCell"/>
</dbReference>
<comment type="pathway">
    <text evidence="2 11">Glycolipid biosynthesis; glycosylphosphatidylinositol-anchor biosynthesis.</text>
</comment>
<dbReference type="GO" id="GO:0051751">
    <property type="term" value="F:alpha-1,4-mannosyltransferase activity"/>
    <property type="evidence" value="ECO:0007669"/>
    <property type="project" value="InterPro"/>
</dbReference>
<accession>A0A1A8ZLS5</accession>
<comment type="function">
    <text evidence="11">Catalytic subunit of the glycosylphosphatidylinositol-mannosyltransferase I complex which catalyzes the transfer of the first mannose, via an alpha-1,4 bond from a dolichol-phosphate-mannose (Dol-P-Man) to the glucosaminyl acyl phosphatidylinositol (GlcN-(acyl)PI) intermediate to generate alpha-D-Man-(1-&gt;4)-alpha-D-GlcN-(1-&gt;6)-(1-radyl,2-acyl-sn-glycero-3-phospho)-2-acyl-inositol and participates in the sixth step of the glycosylphosphatidylinositol-anchor biosynthesis.</text>
</comment>
<name>A0A1A8ZLS5_PLAOA</name>
<dbReference type="Pfam" id="PF05007">
    <property type="entry name" value="Mannosyl_trans"/>
    <property type="match status" value="1"/>
</dbReference>
<keyword evidence="7" id="KW-0812">Transmembrane</keyword>
<keyword evidence="15" id="KW-1185">Reference proteome</keyword>
<proteinExistence type="inferred from homology"/>
<dbReference type="EMBL" id="FLRD01000134">
    <property type="protein sequence ID" value="SBT44511.1"/>
    <property type="molecule type" value="Genomic_DNA"/>
</dbReference>
<keyword evidence="9" id="KW-1133">Transmembrane helix</keyword>
<dbReference type="Proteomes" id="UP000078555">
    <property type="component" value="Unassembled WGS sequence"/>
</dbReference>
<keyword evidence="5 11" id="KW-0328">Glycosyltransferase</keyword>
<evidence type="ECO:0000313" key="13">
    <source>
        <dbReference type="EMBL" id="SBT45040.1"/>
    </source>
</evidence>
<comment type="similarity">
    <text evidence="3 11">Belongs to the PIGM family.</text>
</comment>
<reference evidence="14 15" key="2">
    <citation type="submission" date="2016-05" db="EMBL/GenBank/DDBJ databases">
        <authorList>
            <person name="Naeem Raeece"/>
        </authorList>
    </citation>
    <scope>NUCLEOTIDE SEQUENCE [LARGE SCALE GENOMIC DNA]</scope>
</reference>
<dbReference type="GO" id="GO:0006506">
    <property type="term" value="P:GPI anchor biosynthetic process"/>
    <property type="evidence" value="ECO:0007669"/>
    <property type="project" value="UniProtKB-UniPathway"/>
</dbReference>
<evidence type="ECO:0000256" key="6">
    <source>
        <dbReference type="ARBA" id="ARBA00022679"/>
    </source>
</evidence>
<dbReference type="InterPro" id="IPR007704">
    <property type="entry name" value="PIG-M"/>
</dbReference>
<dbReference type="Proteomes" id="UP000078550">
    <property type="component" value="Unassembled WGS sequence"/>
</dbReference>
<dbReference type="GO" id="GO:1990529">
    <property type="term" value="C:glycosylphosphatidylinositol-mannosyltransferase I complex"/>
    <property type="evidence" value="ECO:0007669"/>
    <property type="project" value="TreeGrafter"/>
</dbReference>
<keyword evidence="8 11" id="KW-0256">Endoplasmic reticulum</keyword>
<comment type="subcellular location">
    <subcellularLocation>
        <location evidence="1 11">Endoplasmic reticulum membrane</location>
        <topology evidence="1 11">Multi-pass membrane protein</topology>
    </subcellularLocation>
</comment>
<evidence type="ECO:0000256" key="8">
    <source>
        <dbReference type="ARBA" id="ARBA00022824"/>
    </source>
</evidence>
<organism evidence="13 14">
    <name type="scientific">Plasmodium ovale wallikeri</name>
    <dbReference type="NCBI Taxonomy" id="864142"/>
    <lineage>
        <taxon>Eukaryota</taxon>
        <taxon>Sar</taxon>
        <taxon>Alveolata</taxon>
        <taxon>Apicomplexa</taxon>
        <taxon>Aconoidasida</taxon>
        <taxon>Haemosporida</taxon>
        <taxon>Plasmodiidae</taxon>
        <taxon>Plasmodium</taxon>
        <taxon>Plasmodium (Plasmodium)</taxon>
    </lineage>
</organism>
<evidence type="ECO:0000313" key="15">
    <source>
        <dbReference type="Proteomes" id="UP000078555"/>
    </source>
</evidence>
<dbReference type="EMBL" id="FLRE01000176">
    <property type="protein sequence ID" value="SBT45040.1"/>
    <property type="molecule type" value="Genomic_DNA"/>
</dbReference>
<gene>
    <name evidence="12" type="ORF">POVWA1_050080</name>
    <name evidence="13" type="ORF">POVWA2_049100</name>
</gene>
<evidence type="ECO:0000256" key="10">
    <source>
        <dbReference type="ARBA" id="ARBA00023136"/>
    </source>
</evidence>
<dbReference type="PANTHER" id="PTHR12886">
    <property type="entry name" value="PIG-M MANNOSYLTRANSFERASE"/>
    <property type="match status" value="1"/>
</dbReference>
<evidence type="ECO:0000256" key="9">
    <source>
        <dbReference type="ARBA" id="ARBA00022989"/>
    </source>
</evidence>
<evidence type="ECO:0000313" key="12">
    <source>
        <dbReference type="EMBL" id="SBT44511.1"/>
    </source>
</evidence>
<keyword evidence="6 11" id="KW-0808">Transferase</keyword>
<evidence type="ECO:0000256" key="7">
    <source>
        <dbReference type="ARBA" id="ARBA00022692"/>
    </source>
</evidence>
<keyword evidence="4 11" id="KW-0337">GPI-anchor biosynthesis</keyword>
<dbReference type="EC" id="2.4.1.-" evidence="11"/>
<reference evidence="13" key="1">
    <citation type="submission" date="2016-05" db="EMBL/GenBank/DDBJ databases">
        <authorList>
            <person name="Lavstsen T."/>
            <person name="Jespersen J.S."/>
        </authorList>
    </citation>
    <scope>NUCLEOTIDE SEQUENCE [LARGE SCALE GENOMIC DNA]</scope>
</reference>
<dbReference type="PANTHER" id="PTHR12886:SF0">
    <property type="entry name" value="GPI MANNOSYLTRANSFERASE 1"/>
    <property type="match status" value="1"/>
</dbReference>